<name>A0A9E7J9Q9_9LILI</name>
<accession>A0A9E7J9Q9</accession>
<reference evidence="2" key="1">
    <citation type="submission" date="2022-05" db="EMBL/GenBank/DDBJ databases">
        <title>The Musa troglodytarum L. genome provides insights into the mechanism of non-climacteric behaviour and enrichment of carotenoids.</title>
        <authorList>
            <person name="Wang J."/>
        </authorList>
    </citation>
    <scope>NUCLEOTIDE SEQUENCE</scope>
    <source>
        <tissue evidence="2">Leaf</tissue>
    </source>
</reference>
<gene>
    <name evidence="2" type="ORF">MUK42_36270</name>
</gene>
<feature type="compositionally biased region" description="Low complexity" evidence="1">
    <location>
        <begin position="26"/>
        <end position="38"/>
    </location>
</feature>
<keyword evidence="3" id="KW-1185">Reference proteome</keyword>
<protein>
    <submittedName>
        <fullName evidence="2">Uncharacterized protein</fullName>
    </submittedName>
</protein>
<sequence length="212" mass="22265">MGDLKGLRQRHPPIGDGADDVERGAESGVGEQQAAAAVDDVGVPVEGEELQVALLEIATAGGARESRLLGVGVAVVEHGGGEQRQPPQEVVVGDEAAPGSGNALEPEQGLQREPGEDLHEHIVAHGHERNRRREVLVWGRGGGGGLWGLGEEPESRAWRRKSVASACTQTKIHVEAFTLSKVSESNGSKEGECMGTGGQRNEGEVAHMNQLC</sequence>
<dbReference type="Proteomes" id="UP001055439">
    <property type="component" value="Chromosome 1"/>
</dbReference>
<feature type="region of interest" description="Disordered" evidence="1">
    <location>
        <begin position="79"/>
        <end position="113"/>
    </location>
</feature>
<dbReference type="EMBL" id="CP097502">
    <property type="protein sequence ID" value="URD72407.1"/>
    <property type="molecule type" value="Genomic_DNA"/>
</dbReference>
<feature type="region of interest" description="Disordered" evidence="1">
    <location>
        <begin position="1"/>
        <end position="38"/>
    </location>
</feature>
<organism evidence="2 3">
    <name type="scientific">Musa troglodytarum</name>
    <name type="common">fe'i banana</name>
    <dbReference type="NCBI Taxonomy" id="320322"/>
    <lineage>
        <taxon>Eukaryota</taxon>
        <taxon>Viridiplantae</taxon>
        <taxon>Streptophyta</taxon>
        <taxon>Embryophyta</taxon>
        <taxon>Tracheophyta</taxon>
        <taxon>Spermatophyta</taxon>
        <taxon>Magnoliopsida</taxon>
        <taxon>Liliopsida</taxon>
        <taxon>Zingiberales</taxon>
        <taxon>Musaceae</taxon>
        <taxon>Musa</taxon>
    </lineage>
</organism>
<evidence type="ECO:0000313" key="2">
    <source>
        <dbReference type="EMBL" id="URD72407.1"/>
    </source>
</evidence>
<evidence type="ECO:0000256" key="1">
    <source>
        <dbReference type="SAM" id="MobiDB-lite"/>
    </source>
</evidence>
<dbReference type="AlphaFoldDB" id="A0A9E7J9Q9"/>
<evidence type="ECO:0000313" key="3">
    <source>
        <dbReference type="Proteomes" id="UP001055439"/>
    </source>
</evidence>
<proteinExistence type="predicted"/>